<dbReference type="Pfam" id="PF00106">
    <property type="entry name" value="adh_short"/>
    <property type="match status" value="1"/>
</dbReference>
<dbReference type="InterPro" id="IPR002347">
    <property type="entry name" value="SDR_fam"/>
</dbReference>
<dbReference type="AlphaFoldDB" id="A0A834XQN7"/>
<evidence type="ECO:0000313" key="4">
    <source>
        <dbReference type="Proteomes" id="UP000639338"/>
    </source>
</evidence>
<dbReference type="PRINTS" id="PR00080">
    <property type="entry name" value="SDRFAMILY"/>
</dbReference>
<reference evidence="3 4" key="1">
    <citation type="submission" date="2020-08" db="EMBL/GenBank/DDBJ databases">
        <title>Aphidius gifuensis genome sequencing and assembly.</title>
        <authorList>
            <person name="Du Z."/>
        </authorList>
    </citation>
    <scope>NUCLEOTIDE SEQUENCE [LARGE SCALE GENOMIC DNA]</scope>
    <source>
        <strain evidence="3">YNYX2018</strain>
        <tissue evidence="3">Adults</tissue>
    </source>
</reference>
<comment type="caution">
    <text evidence="3">The sequence shown here is derived from an EMBL/GenBank/DDBJ whole genome shotgun (WGS) entry which is preliminary data.</text>
</comment>
<comment type="similarity">
    <text evidence="2">Belongs to the short-chain dehydrogenases/reductases (SDR) family.</text>
</comment>
<organism evidence="3 4">
    <name type="scientific">Aphidius gifuensis</name>
    <name type="common">Parasitoid wasp</name>
    <dbReference type="NCBI Taxonomy" id="684658"/>
    <lineage>
        <taxon>Eukaryota</taxon>
        <taxon>Metazoa</taxon>
        <taxon>Ecdysozoa</taxon>
        <taxon>Arthropoda</taxon>
        <taxon>Hexapoda</taxon>
        <taxon>Insecta</taxon>
        <taxon>Pterygota</taxon>
        <taxon>Neoptera</taxon>
        <taxon>Endopterygota</taxon>
        <taxon>Hymenoptera</taxon>
        <taxon>Apocrita</taxon>
        <taxon>Ichneumonoidea</taxon>
        <taxon>Braconidae</taxon>
        <taxon>Aphidiinae</taxon>
        <taxon>Aphidius</taxon>
    </lineage>
</organism>
<name>A0A834XQN7_APHGI</name>
<evidence type="ECO:0000256" key="2">
    <source>
        <dbReference type="RuleBase" id="RU000363"/>
    </source>
</evidence>
<dbReference type="SUPFAM" id="SSF51735">
    <property type="entry name" value="NAD(P)-binding Rossmann-fold domains"/>
    <property type="match status" value="1"/>
</dbReference>
<sequence>MKDIVALVTGGASGIGKSIVEMIITNGGKAVIADIDPQGKYVAINFGENAAFINTNVIYEKSVDNALNFANEKFGKVNVVINSAGIHGGEEGGYDLNNDKPHSLEEYKKIFEVNTFGTFNVITRSIRFLKKNQPNEDGQRGVLINLGSVAAYGIGYRNITYSSSKAAVNDNSRAFANKGIRVVNILPGYIHTPITDTNKKLNVDKFNLFPKRLGVNLQINVAS</sequence>
<keyword evidence="4" id="KW-1185">Reference proteome</keyword>
<dbReference type="Proteomes" id="UP000639338">
    <property type="component" value="Unassembled WGS sequence"/>
</dbReference>
<dbReference type="Gene3D" id="3.40.50.720">
    <property type="entry name" value="NAD(P)-binding Rossmann-like Domain"/>
    <property type="match status" value="1"/>
</dbReference>
<dbReference type="PANTHER" id="PTHR43658:SF8">
    <property type="entry name" value="17-BETA-HYDROXYSTEROID DEHYDROGENASE 14-RELATED"/>
    <property type="match status" value="1"/>
</dbReference>
<dbReference type="PRINTS" id="PR00081">
    <property type="entry name" value="GDHRDH"/>
</dbReference>
<evidence type="ECO:0000313" key="3">
    <source>
        <dbReference type="EMBL" id="KAF7991648.1"/>
    </source>
</evidence>
<dbReference type="OrthoDB" id="294295at2759"/>
<dbReference type="InterPro" id="IPR036291">
    <property type="entry name" value="NAD(P)-bd_dom_sf"/>
</dbReference>
<protein>
    <recommendedName>
        <fullName evidence="5">Short-chain dehydrogenase</fullName>
    </recommendedName>
</protein>
<evidence type="ECO:0008006" key="5">
    <source>
        <dbReference type="Google" id="ProtNLM"/>
    </source>
</evidence>
<dbReference type="EMBL" id="JACMRX010000004">
    <property type="protein sequence ID" value="KAF7991648.1"/>
    <property type="molecule type" value="Genomic_DNA"/>
</dbReference>
<accession>A0A834XQN7</accession>
<proteinExistence type="inferred from homology"/>
<dbReference type="GO" id="GO:0016491">
    <property type="term" value="F:oxidoreductase activity"/>
    <property type="evidence" value="ECO:0007669"/>
    <property type="project" value="UniProtKB-KW"/>
</dbReference>
<keyword evidence="1" id="KW-0560">Oxidoreductase</keyword>
<gene>
    <name evidence="3" type="ORF">HCN44_010449</name>
</gene>
<evidence type="ECO:0000256" key="1">
    <source>
        <dbReference type="ARBA" id="ARBA00023002"/>
    </source>
</evidence>
<dbReference type="PANTHER" id="PTHR43658">
    <property type="entry name" value="SHORT-CHAIN DEHYDROGENASE/REDUCTASE"/>
    <property type="match status" value="1"/>
</dbReference>